<evidence type="ECO:0000313" key="7">
    <source>
        <dbReference type="Proteomes" id="UP000503297"/>
    </source>
</evidence>
<keyword evidence="6" id="KW-0378">Hydrolase</keyword>
<dbReference type="GO" id="GO:0005829">
    <property type="term" value="C:cytosol"/>
    <property type="evidence" value="ECO:0007669"/>
    <property type="project" value="TreeGrafter"/>
</dbReference>
<keyword evidence="2" id="KW-0808">Transferase</keyword>
<evidence type="ECO:0000256" key="5">
    <source>
        <dbReference type="ARBA" id="ARBA00080335"/>
    </source>
</evidence>
<dbReference type="Proteomes" id="UP000503297">
    <property type="component" value="Chromosome"/>
</dbReference>
<name>A0A6M8J5C4_9ACTN</name>
<dbReference type="GO" id="GO:0006281">
    <property type="term" value="P:DNA repair"/>
    <property type="evidence" value="ECO:0007669"/>
    <property type="project" value="TreeGrafter"/>
</dbReference>
<sequence>MQRSFPWPPDAVLFDNDGTVVDTQELILASFRHATRVVLGRQLPDAAIMDSSGIPLDRQMLDIADTPAQAAELSRVYREYNATVHDDMIAAFDGVSELLEWLDERGVPLAVVTSKLRGVCAHGLETVGLASRFRFVIGSDDCPAHKPAPDPLLLACERLGARPERTLYVGDSPFDMQAARAASMMGVAALWGMFTRDQLAAASQPDAWAARPSDVLALMKTAGGQEG</sequence>
<dbReference type="KEGG" id="bwa:HLV38_02830"/>
<comment type="similarity">
    <text evidence="1">Belongs to the HAD-like hydrolase superfamily. CbbY/CbbZ/Gph/YieH family.</text>
</comment>
<dbReference type="InterPro" id="IPR041492">
    <property type="entry name" value="HAD_2"/>
</dbReference>
<evidence type="ECO:0000256" key="3">
    <source>
        <dbReference type="ARBA" id="ARBA00050405"/>
    </source>
</evidence>
<accession>A0A6M8J5C4</accession>
<dbReference type="InterPro" id="IPR023214">
    <property type="entry name" value="HAD_sf"/>
</dbReference>
<dbReference type="InterPro" id="IPR050155">
    <property type="entry name" value="HAD-like_hydrolase_sf"/>
</dbReference>
<dbReference type="Gene3D" id="3.40.50.1000">
    <property type="entry name" value="HAD superfamily/HAD-like"/>
    <property type="match status" value="1"/>
</dbReference>
<evidence type="ECO:0000256" key="2">
    <source>
        <dbReference type="ARBA" id="ARBA00023137"/>
    </source>
</evidence>
<dbReference type="SFLD" id="SFLDG01129">
    <property type="entry name" value="C1.5:_HAD__Beta-PGM__Phosphata"/>
    <property type="match status" value="1"/>
</dbReference>
<dbReference type="InterPro" id="IPR036412">
    <property type="entry name" value="HAD-like_sf"/>
</dbReference>
<dbReference type="EMBL" id="CP053716">
    <property type="protein sequence ID" value="QKF07176.1"/>
    <property type="molecule type" value="Genomic_DNA"/>
</dbReference>
<dbReference type="Pfam" id="PF13419">
    <property type="entry name" value="HAD_2"/>
    <property type="match status" value="1"/>
</dbReference>
<reference evidence="7" key="1">
    <citation type="submission" date="2020-05" db="EMBL/GenBank/DDBJ databases">
        <title>Novel species in genus Nocardioides.</title>
        <authorList>
            <person name="Zhang G."/>
        </authorList>
    </citation>
    <scope>NUCLEOTIDE SEQUENCE [LARGE SCALE GENOMIC DNA]</scope>
    <source>
        <strain evidence="7">zg-1050</strain>
    </source>
</reference>
<dbReference type="PRINTS" id="PR00413">
    <property type="entry name" value="HADHALOGNASE"/>
</dbReference>
<evidence type="ECO:0000256" key="1">
    <source>
        <dbReference type="ARBA" id="ARBA00006171"/>
    </source>
</evidence>
<dbReference type="Gene3D" id="1.10.150.240">
    <property type="entry name" value="Putative phosphatase, domain 2"/>
    <property type="match status" value="1"/>
</dbReference>
<dbReference type="NCBIfam" id="TIGR01549">
    <property type="entry name" value="HAD-SF-IA-v1"/>
    <property type="match status" value="1"/>
</dbReference>
<keyword evidence="7" id="KW-1185">Reference proteome</keyword>
<protein>
    <recommendedName>
        <fullName evidence="4">Tyrosine-protein kinase PtkA</fullName>
    </recommendedName>
    <alternativeName>
        <fullName evidence="5">Protein tyrosine kinase A</fullName>
    </alternativeName>
</protein>
<dbReference type="PANTHER" id="PTHR43434:SF26">
    <property type="entry name" value="PYROPHOSPHATASE PPAX"/>
    <property type="match status" value="1"/>
</dbReference>
<dbReference type="GO" id="GO:0008967">
    <property type="term" value="F:phosphoglycolate phosphatase activity"/>
    <property type="evidence" value="ECO:0007669"/>
    <property type="project" value="TreeGrafter"/>
</dbReference>
<dbReference type="SFLD" id="SFLDS00003">
    <property type="entry name" value="Haloacid_Dehalogenase"/>
    <property type="match status" value="1"/>
</dbReference>
<organism evidence="6 7">
    <name type="scientific">Berryella wangjianweii</name>
    <dbReference type="NCBI Taxonomy" id="2734634"/>
    <lineage>
        <taxon>Bacteria</taxon>
        <taxon>Bacillati</taxon>
        <taxon>Actinomycetota</taxon>
        <taxon>Coriobacteriia</taxon>
        <taxon>Eggerthellales</taxon>
        <taxon>Eggerthellaceae</taxon>
        <taxon>Berryella</taxon>
    </lineage>
</organism>
<dbReference type="InterPro" id="IPR023198">
    <property type="entry name" value="PGP-like_dom2"/>
</dbReference>
<dbReference type="GO" id="GO:0004713">
    <property type="term" value="F:protein tyrosine kinase activity"/>
    <property type="evidence" value="ECO:0007669"/>
    <property type="project" value="UniProtKB-KW"/>
</dbReference>
<keyword evidence="2" id="KW-0829">Tyrosine-protein kinase</keyword>
<proteinExistence type="inferred from homology"/>
<dbReference type="InterPro" id="IPR006439">
    <property type="entry name" value="HAD-SF_hydro_IA"/>
</dbReference>
<evidence type="ECO:0000313" key="6">
    <source>
        <dbReference type="EMBL" id="QKF07176.1"/>
    </source>
</evidence>
<dbReference type="SFLD" id="SFLDG01135">
    <property type="entry name" value="C1.5.6:_HAD__Beta-PGM__Phospha"/>
    <property type="match status" value="1"/>
</dbReference>
<dbReference type="NCBIfam" id="TIGR01509">
    <property type="entry name" value="HAD-SF-IA-v3"/>
    <property type="match status" value="1"/>
</dbReference>
<dbReference type="RefSeq" id="WP_173164135.1">
    <property type="nucleotide sequence ID" value="NZ_CP053716.1"/>
</dbReference>
<dbReference type="PANTHER" id="PTHR43434">
    <property type="entry name" value="PHOSPHOGLYCOLATE PHOSPHATASE"/>
    <property type="match status" value="1"/>
</dbReference>
<dbReference type="FunFam" id="3.40.50.1000:FF:000022">
    <property type="entry name" value="Phosphoglycolate phosphatase"/>
    <property type="match status" value="1"/>
</dbReference>
<gene>
    <name evidence="6" type="ORF">HLV38_02830</name>
</gene>
<evidence type="ECO:0000256" key="4">
    <source>
        <dbReference type="ARBA" id="ARBA00069527"/>
    </source>
</evidence>
<dbReference type="SUPFAM" id="SSF56784">
    <property type="entry name" value="HAD-like"/>
    <property type="match status" value="1"/>
</dbReference>
<keyword evidence="2" id="KW-0418">Kinase</keyword>
<comment type="catalytic activity">
    <reaction evidence="3">
        <text>L-tyrosyl-[protein] + ATP = O-phospho-L-tyrosyl-[protein] + ADP + H(+)</text>
        <dbReference type="Rhea" id="RHEA:10596"/>
        <dbReference type="Rhea" id="RHEA-COMP:10136"/>
        <dbReference type="Rhea" id="RHEA-COMP:20101"/>
        <dbReference type="ChEBI" id="CHEBI:15378"/>
        <dbReference type="ChEBI" id="CHEBI:30616"/>
        <dbReference type="ChEBI" id="CHEBI:46858"/>
        <dbReference type="ChEBI" id="CHEBI:61978"/>
        <dbReference type="ChEBI" id="CHEBI:456216"/>
    </reaction>
    <physiologicalReaction direction="left-to-right" evidence="3">
        <dbReference type="Rhea" id="RHEA:10597"/>
    </physiologicalReaction>
</comment>
<dbReference type="AlphaFoldDB" id="A0A6M8J5C4"/>